<dbReference type="GO" id="GO:0005886">
    <property type="term" value="C:plasma membrane"/>
    <property type="evidence" value="ECO:0007669"/>
    <property type="project" value="TreeGrafter"/>
</dbReference>
<evidence type="ECO:0000256" key="4">
    <source>
        <dbReference type="ARBA" id="ARBA00023136"/>
    </source>
</evidence>
<feature type="transmembrane region" description="Helical" evidence="6">
    <location>
        <begin position="127"/>
        <end position="150"/>
    </location>
</feature>
<evidence type="ECO:0000256" key="1">
    <source>
        <dbReference type="ARBA" id="ARBA00004141"/>
    </source>
</evidence>
<evidence type="ECO:0000259" key="7">
    <source>
        <dbReference type="PROSITE" id="PS50850"/>
    </source>
</evidence>
<dbReference type="InterPro" id="IPR036259">
    <property type="entry name" value="MFS_trans_sf"/>
</dbReference>
<dbReference type="CDD" id="cd17316">
    <property type="entry name" value="MFS_SV2_like"/>
    <property type="match status" value="1"/>
</dbReference>
<feature type="transmembrane region" description="Helical" evidence="6">
    <location>
        <begin position="290"/>
        <end position="312"/>
    </location>
</feature>
<dbReference type="Pfam" id="PF07690">
    <property type="entry name" value="MFS_1"/>
    <property type="match status" value="1"/>
</dbReference>
<dbReference type="AlphaFoldDB" id="A0A0C3GJE6"/>
<feature type="transmembrane region" description="Helical" evidence="6">
    <location>
        <begin position="343"/>
        <end position="366"/>
    </location>
</feature>
<dbReference type="SUPFAM" id="SSF103473">
    <property type="entry name" value="MFS general substrate transporter"/>
    <property type="match status" value="1"/>
</dbReference>
<feature type="domain" description="Major facilitator superfamily (MFS) profile" evidence="7">
    <location>
        <begin position="37"/>
        <end position="446"/>
    </location>
</feature>
<comment type="subcellular location">
    <subcellularLocation>
        <location evidence="1">Membrane</location>
        <topology evidence="1">Multi-pass membrane protein</topology>
    </subcellularLocation>
</comment>
<name>A0A0C3GJE6_PILCF</name>
<dbReference type="GO" id="GO:0015355">
    <property type="term" value="F:secondary active monocarboxylate transmembrane transporter activity"/>
    <property type="evidence" value="ECO:0007669"/>
    <property type="project" value="TreeGrafter"/>
</dbReference>
<gene>
    <name evidence="8" type="ORF">PILCRDRAFT_58139</name>
</gene>
<protein>
    <recommendedName>
        <fullName evidence="7">Major facilitator superfamily (MFS) profile domain-containing protein</fullName>
    </recommendedName>
</protein>
<feature type="transmembrane region" description="Helical" evidence="6">
    <location>
        <begin position="73"/>
        <end position="95"/>
    </location>
</feature>
<dbReference type="PROSITE" id="PS50850">
    <property type="entry name" value="MFS"/>
    <property type="match status" value="1"/>
</dbReference>
<sequence>MKVPYFISSIKPNCNKRNNDIPLWESLRDLTWVQWAQFFSGWLAWTCDALDFFCVSLTITDLEAQFNRSAYDITTAITVTLLFRSLGAFIFGIISDRFGRKWPLAVNLVLCSIFQLCSGFVQTFHQFLAVRSLFGIAMGGIWGLAAAMALENLPVELRGLGSGVIQLSYSLGCIIAAVISLTLIPETSTGWKSLFWCASGISLFAATITALLPDSVVFLRVKAIEKELGTTTVKKTKIFLRQTKIMLGRHWLLCIYSIMLMTGFNFLSHGSQDLYPTYLQSTKNLSAHDAIIATIIGHCGAVVGGSLSGLISQYIGRRLTIVISVFLIGAFIPLWILPSRLGALAAGFFCMQLGVGGAWGVIPIHLAEMSPPAFRATFPGVSYQVGNMVSSASAQLVTVGGDHFKTFIEVNGRKVVVPDYPTVLGIFIGVVSTFVLFMTIVGHENHSAHFEKAKLAFEEGGGNDEFETATSQEKTLKSRGDREHEPT</sequence>
<organism evidence="8 9">
    <name type="scientific">Piloderma croceum (strain F 1598)</name>
    <dbReference type="NCBI Taxonomy" id="765440"/>
    <lineage>
        <taxon>Eukaryota</taxon>
        <taxon>Fungi</taxon>
        <taxon>Dikarya</taxon>
        <taxon>Basidiomycota</taxon>
        <taxon>Agaricomycotina</taxon>
        <taxon>Agaricomycetes</taxon>
        <taxon>Agaricomycetidae</taxon>
        <taxon>Atheliales</taxon>
        <taxon>Atheliaceae</taxon>
        <taxon>Piloderma</taxon>
    </lineage>
</organism>
<dbReference type="STRING" id="765440.A0A0C3GJE6"/>
<dbReference type="Gene3D" id="1.20.1250.20">
    <property type="entry name" value="MFS general substrate transporter like domains"/>
    <property type="match status" value="2"/>
</dbReference>
<accession>A0A0C3GJE6</accession>
<evidence type="ECO:0000256" key="5">
    <source>
        <dbReference type="SAM" id="MobiDB-lite"/>
    </source>
</evidence>
<dbReference type="InterPro" id="IPR011701">
    <property type="entry name" value="MFS"/>
</dbReference>
<dbReference type="GO" id="GO:0035879">
    <property type="term" value="P:plasma membrane lactate transport"/>
    <property type="evidence" value="ECO:0007669"/>
    <property type="project" value="TreeGrafter"/>
</dbReference>
<evidence type="ECO:0000256" key="2">
    <source>
        <dbReference type="ARBA" id="ARBA00022692"/>
    </source>
</evidence>
<evidence type="ECO:0000313" key="9">
    <source>
        <dbReference type="Proteomes" id="UP000054166"/>
    </source>
</evidence>
<feature type="region of interest" description="Disordered" evidence="5">
    <location>
        <begin position="461"/>
        <end position="487"/>
    </location>
</feature>
<feature type="transmembrane region" description="Helical" evidence="6">
    <location>
        <begin position="319"/>
        <end position="337"/>
    </location>
</feature>
<dbReference type="EMBL" id="KN832971">
    <property type="protein sequence ID" value="KIM91764.1"/>
    <property type="molecule type" value="Genomic_DNA"/>
</dbReference>
<keyword evidence="9" id="KW-1185">Reference proteome</keyword>
<keyword evidence="2 6" id="KW-0812">Transmembrane</keyword>
<feature type="transmembrane region" description="Helical" evidence="6">
    <location>
        <begin position="162"/>
        <end position="181"/>
    </location>
</feature>
<keyword evidence="3 6" id="KW-1133">Transmembrane helix</keyword>
<dbReference type="PANTHER" id="PTHR23508:SF10">
    <property type="entry name" value="CARBOXYLIC ACID TRANSPORTER PROTEIN HOMOLOG"/>
    <property type="match status" value="1"/>
</dbReference>
<evidence type="ECO:0000256" key="6">
    <source>
        <dbReference type="SAM" id="Phobius"/>
    </source>
</evidence>
<feature type="transmembrane region" description="Helical" evidence="6">
    <location>
        <begin position="251"/>
        <end position="270"/>
    </location>
</feature>
<proteinExistence type="predicted"/>
<feature type="transmembrane region" description="Helical" evidence="6">
    <location>
        <begin position="102"/>
        <end position="121"/>
    </location>
</feature>
<feature type="transmembrane region" description="Helical" evidence="6">
    <location>
        <begin position="193"/>
        <end position="212"/>
    </location>
</feature>
<dbReference type="HOGENOM" id="CLU_001265_46_1_1"/>
<dbReference type="Proteomes" id="UP000054166">
    <property type="component" value="Unassembled WGS sequence"/>
</dbReference>
<feature type="transmembrane region" description="Helical" evidence="6">
    <location>
        <begin position="423"/>
        <end position="442"/>
    </location>
</feature>
<evidence type="ECO:0000256" key="3">
    <source>
        <dbReference type="ARBA" id="ARBA00022989"/>
    </source>
</evidence>
<reference evidence="9" key="2">
    <citation type="submission" date="2015-01" db="EMBL/GenBank/DDBJ databases">
        <title>Evolutionary Origins and Diversification of the Mycorrhizal Mutualists.</title>
        <authorList>
            <consortium name="DOE Joint Genome Institute"/>
            <consortium name="Mycorrhizal Genomics Consortium"/>
            <person name="Kohler A."/>
            <person name="Kuo A."/>
            <person name="Nagy L.G."/>
            <person name="Floudas D."/>
            <person name="Copeland A."/>
            <person name="Barry K.W."/>
            <person name="Cichocki N."/>
            <person name="Veneault-Fourrey C."/>
            <person name="LaButti K."/>
            <person name="Lindquist E.A."/>
            <person name="Lipzen A."/>
            <person name="Lundell T."/>
            <person name="Morin E."/>
            <person name="Murat C."/>
            <person name="Riley R."/>
            <person name="Ohm R."/>
            <person name="Sun H."/>
            <person name="Tunlid A."/>
            <person name="Henrissat B."/>
            <person name="Grigoriev I.V."/>
            <person name="Hibbett D.S."/>
            <person name="Martin F."/>
        </authorList>
    </citation>
    <scope>NUCLEOTIDE SEQUENCE [LARGE SCALE GENOMIC DNA]</scope>
    <source>
        <strain evidence="9">F 1598</strain>
    </source>
</reference>
<dbReference type="PANTHER" id="PTHR23508">
    <property type="entry name" value="CARBOXYLIC ACID TRANSPORTER PROTEIN HOMOLOG"/>
    <property type="match status" value="1"/>
</dbReference>
<dbReference type="OrthoDB" id="5296287at2759"/>
<reference evidence="8 9" key="1">
    <citation type="submission" date="2014-04" db="EMBL/GenBank/DDBJ databases">
        <authorList>
            <consortium name="DOE Joint Genome Institute"/>
            <person name="Kuo A."/>
            <person name="Tarkka M."/>
            <person name="Buscot F."/>
            <person name="Kohler A."/>
            <person name="Nagy L.G."/>
            <person name="Floudas D."/>
            <person name="Copeland A."/>
            <person name="Barry K.W."/>
            <person name="Cichocki N."/>
            <person name="Veneault-Fourrey C."/>
            <person name="LaButti K."/>
            <person name="Lindquist E.A."/>
            <person name="Lipzen A."/>
            <person name="Lundell T."/>
            <person name="Morin E."/>
            <person name="Murat C."/>
            <person name="Sun H."/>
            <person name="Tunlid A."/>
            <person name="Henrissat B."/>
            <person name="Grigoriev I.V."/>
            <person name="Hibbett D.S."/>
            <person name="Martin F."/>
            <person name="Nordberg H.P."/>
            <person name="Cantor M.N."/>
            <person name="Hua S.X."/>
        </authorList>
    </citation>
    <scope>NUCLEOTIDE SEQUENCE [LARGE SCALE GENOMIC DNA]</scope>
    <source>
        <strain evidence="8 9">F 1598</strain>
    </source>
</reference>
<evidence type="ECO:0000313" key="8">
    <source>
        <dbReference type="EMBL" id="KIM91764.1"/>
    </source>
</evidence>
<keyword evidence="4 6" id="KW-0472">Membrane</keyword>
<feature type="compositionally biased region" description="Basic and acidic residues" evidence="5">
    <location>
        <begin position="474"/>
        <end position="487"/>
    </location>
</feature>
<dbReference type="InParanoid" id="A0A0C3GJE6"/>
<dbReference type="InterPro" id="IPR020846">
    <property type="entry name" value="MFS_dom"/>
</dbReference>